<accession>A0A2T6ZKY0</accession>
<evidence type="ECO:0000313" key="1">
    <source>
        <dbReference type="EMBL" id="PUU76141.1"/>
    </source>
</evidence>
<comment type="caution">
    <text evidence="1">The sequence shown here is derived from an EMBL/GenBank/DDBJ whole genome shotgun (WGS) entry which is preliminary data.</text>
</comment>
<name>A0A2T6ZKY0_TUBBO</name>
<dbReference type="Proteomes" id="UP000244722">
    <property type="component" value="Unassembled WGS sequence"/>
</dbReference>
<dbReference type="AlphaFoldDB" id="A0A2T6ZKY0"/>
<dbReference type="EMBL" id="NESQ01000200">
    <property type="protein sequence ID" value="PUU76141.1"/>
    <property type="molecule type" value="Genomic_DNA"/>
</dbReference>
<dbReference type="OrthoDB" id="5455315at2759"/>
<reference evidence="1 2" key="1">
    <citation type="submission" date="2017-04" db="EMBL/GenBank/DDBJ databases">
        <title>Draft genome sequence of Tuber borchii Vittad., a whitish edible truffle.</title>
        <authorList>
            <consortium name="DOE Joint Genome Institute"/>
            <person name="Murat C."/>
            <person name="Kuo A."/>
            <person name="Barry K.W."/>
            <person name="Clum A."/>
            <person name="Dockter R.B."/>
            <person name="Fauchery L."/>
            <person name="Iotti M."/>
            <person name="Kohler A."/>
            <person name="Labutti K."/>
            <person name="Lindquist E.A."/>
            <person name="Lipzen A."/>
            <person name="Ohm R.A."/>
            <person name="Wang M."/>
            <person name="Grigoriev I.V."/>
            <person name="Zambonelli A."/>
            <person name="Martin F.M."/>
        </authorList>
    </citation>
    <scope>NUCLEOTIDE SEQUENCE [LARGE SCALE GENOMIC DNA]</scope>
    <source>
        <strain evidence="1 2">Tbo3840</strain>
    </source>
</reference>
<evidence type="ECO:0000313" key="2">
    <source>
        <dbReference type="Proteomes" id="UP000244722"/>
    </source>
</evidence>
<protein>
    <submittedName>
        <fullName evidence="1">Uncharacterized protein</fullName>
    </submittedName>
</protein>
<organism evidence="1 2">
    <name type="scientific">Tuber borchii</name>
    <name type="common">White truffle</name>
    <dbReference type="NCBI Taxonomy" id="42251"/>
    <lineage>
        <taxon>Eukaryota</taxon>
        <taxon>Fungi</taxon>
        <taxon>Dikarya</taxon>
        <taxon>Ascomycota</taxon>
        <taxon>Pezizomycotina</taxon>
        <taxon>Pezizomycetes</taxon>
        <taxon>Pezizales</taxon>
        <taxon>Tuberaceae</taxon>
        <taxon>Tuber</taxon>
    </lineage>
</organism>
<keyword evidence="2" id="KW-1185">Reference proteome</keyword>
<gene>
    <name evidence="1" type="ORF">B9Z19DRAFT_1066871</name>
</gene>
<sequence>MMDFEKAEMHTLVLGQMYWLGVTIHEDKSENVELQQKEMVSGFLNCDNAEYEGILAAVGARIDIRVTVNSMKMMCSGSTSCSFIMGLGHYAIRDSDSDSEIAVYPVNSPD</sequence>
<proteinExistence type="predicted"/>